<keyword evidence="2" id="KW-0964">Secreted</keyword>
<dbReference type="SUPFAM" id="SSF101898">
    <property type="entry name" value="NHL repeat"/>
    <property type="match status" value="1"/>
</dbReference>
<protein>
    <submittedName>
        <fullName evidence="3">Gluconolactonase</fullName>
    </submittedName>
</protein>
<proteinExistence type="predicted"/>
<comment type="caution">
    <text evidence="3">The sequence shown here is derived from an EMBL/GenBank/DDBJ whole genome shotgun (WGS) entry which is preliminary data.</text>
</comment>
<dbReference type="Proteomes" id="UP000652567">
    <property type="component" value="Unassembled WGS sequence"/>
</dbReference>
<dbReference type="Pfam" id="PF03022">
    <property type="entry name" value="MRJP"/>
    <property type="match status" value="1"/>
</dbReference>
<dbReference type="AlphaFoldDB" id="A0A928YT46"/>
<sequence length="352" mass="39801">MAQSDDATRFHSDKLIPVADLGKLRAIGVSVSSDNRLFVSFPRRENNYEHALVEIIDGKQNIYPDAEWNKKEGDDTQRFVSVQDLYVDAKDNLWVLDSKPSGGSIFGNDGEKQEGYFKLVKINLANNKVERVYHFEDLDKVASGLNDVRVDTEKNLAYFSDPGQSAIVVLNLETGKTRTLLKGHPATQADESLVLSYNGQDMRNREGTPFRSNINGIALTHDNRYFYFKPINKLNLYRIETRYLADTSLNDEALAEHVEDVGKTVVTHGLVADKKGNIFLTSSMDYSIKYFTPEGDLRTLVQDSRLIWPDSLGIGSDGYLYFSCAQLQKDPQWNKGEDGTEYPYTIFKVKLP</sequence>
<evidence type="ECO:0000256" key="2">
    <source>
        <dbReference type="ARBA" id="ARBA00022525"/>
    </source>
</evidence>
<dbReference type="PANTHER" id="PTHR10009">
    <property type="entry name" value="PROTEIN YELLOW-RELATED"/>
    <property type="match status" value="1"/>
</dbReference>
<dbReference type="GO" id="GO:0005576">
    <property type="term" value="C:extracellular region"/>
    <property type="evidence" value="ECO:0007669"/>
    <property type="project" value="UniProtKB-SubCell"/>
</dbReference>
<dbReference type="Gene3D" id="2.120.10.30">
    <property type="entry name" value="TolB, C-terminal domain"/>
    <property type="match status" value="1"/>
</dbReference>
<reference evidence="3" key="1">
    <citation type="submission" date="2018-07" db="EMBL/GenBank/DDBJ databases">
        <title>Genome assembly of strain Ka43.</title>
        <authorList>
            <person name="Kukolya J."/>
            <person name="Nagy I."/>
            <person name="Horvath B."/>
            <person name="Toth A."/>
        </authorList>
    </citation>
    <scope>NUCLEOTIDE SEQUENCE</scope>
    <source>
        <strain evidence="3">KB43</strain>
    </source>
</reference>
<gene>
    <name evidence="3" type="ORF">C4F51_08165</name>
</gene>
<accession>A0A928YT46</accession>
<evidence type="ECO:0000313" key="3">
    <source>
        <dbReference type="EMBL" id="MBE8717161.1"/>
    </source>
</evidence>
<dbReference type="PANTHER" id="PTHR10009:SF18">
    <property type="entry name" value="PROTEIN YELLOW-LIKE PROTEIN"/>
    <property type="match status" value="1"/>
</dbReference>
<dbReference type="EMBL" id="PRDL01000001">
    <property type="protein sequence ID" value="MBE8717161.1"/>
    <property type="molecule type" value="Genomic_DNA"/>
</dbReference>
<organism evidence="3 4">
    <name type="scientific">Cellvibrio polysaccharolyticus</name>
    <dbReference type="NCBI Taxonomy" id="2082724"/>
    <lineage>
        <taxon>Bacteria</taxon>
        <taxon>Pseudomonadati</taxon>
        <taxon>Pseudomonadota</taxon>
        <taxon>Gammaproteobacteria</taxon>
        <taxon>Cellvibrionales</taxon>
        <taxon>Cellvibrionaceae</taxon>
        <taxon>Cellvibrio</taxon>
    </lineage>
</organism>
<dbReference type="InterPro" id="IPR017996">
    <property type="entry name" value="MRJP/yellow-related"/>
</dbReference>
<name>A0A928YT46_9GAMM</name>
<comment type="subcellular location">
    <subcellularLocation>
        <location evidence="1">Secreted</location>
    </subcellularLocation>
</comment>
<evidence type="ECO:0000256" key="1">
    <source>
        <dbReference type="ARBA" id="ARBA00004613"/>
    </source>
</evidence>
<dbReference type="InterPro" id="IPR011042">
    <property type="entry name" value="6-blade_b-propeller_TolB-like"/>
</dbReference>
<evidence type="ECO:0000313" key="4">
    <source>
        <dbReference type="Proteomes" id="UP000652567"/>
    </source>
</evidence>
<keyword evidence="4" id="KW-1185">Reference proteome</keyword>